<evidence type="ECO:0000313" key="2">
    <source>
        <dbReference type="EMBL" id="QIZ76128.1"/>
    </source>
</evidence>
<dbReference type="EMBL" id="CP051180">
    <property type="protein sequence ID" value="QIZ76128.1"/>
    <property type="molecule type" value="Genomic_DNA"/>
</dbReference>
<accession>A0A6H1UBB3</accession>
<evidence type="ECO:0000313" key="3">
    <source>
        <dbReference type="Proteomes" id="UP000501602"/>
    </source>
</evidence>
<dbReference type="AlphaFoldDB" id="A0A6H1UBB3"/>
<protein>
    <submittedName>
        <fullName evidence="2">Uncharacterized protein</fullName>
    </submittedName>
</protein>
<keyword evidence="1" id="KW-1133">Transmembrane helix</keyword>
<evidence type="ECO:0000256" key="1">
    <source>
        <dbReference type="SAM" id="Phobius"/>
    </source>
</evidence>
<keyword evidence="1" id="KW-0472">Membrane</keyword>
<dbReference type="KEGG" id="fes:HER31_04005"/>
<reference evidence="2 3" key="1">
    <citation type="submission" date="2020-04" db="EMBL/GenBank/DDBJ databases">
        <title>Ferrimonas sp. S7 isolated from sea water.</title>
        <authorList>
            <person name="Bae S.S."/>
            <person name="Baek K."/>
        </authorList>
    </citation>
    <scope>NUCLEOTIDE SEQUENCE [LARGE SCALE GENOMIC DNA]</scope>
    <source>
        <strain evidence="2 3">S7</strain>
    </source>
</reference>
<feature type="transmembrane region" description="Helical" evidence="1">
    <location>
        <begin position="20"/>
        <end position="42"/>
    </location>
</feature>
<keyword evidence="3" id="KW-1185">Reference proteome</keyword>
<keyword evidence="1" id="KW-0812">Transmembrane</keyword>
<gene>
    <name evidence="2" type="ORF">HER31_04005</name>
</gene>
<proteinExistence type="predicted"/>
<organism evidence="2 3">
    <name type="scientific">Ferrimonas lipolytica</name>
    <dbReference type="NCBI Taxonomy" id="2724191"/>
    <lineage>
        <taxon>Bacteria</taxon>
        <taxon>Pseudomonadati</taxon>
        <taxon>Pseudomonadota</taxon>
        <taxon>Gammaproteobacteria</taxon>
        <taxon>Alteromonadales</taxon>
        <taxon>Ferrimonadaceae</taxon>
        <taxon>Ferrimonas</taxon>
    </lineage>
</organism>
<dbReference type="RefSeq" id="WP_168659388.1">
    <property type="nucleotide sequence ID" value="NZ_CP051180.1"/>
</dbReference>
<name>A0A6H1UBB3_9GAMM</name>
<dbReference type="Proteomes" id="UP000501602">
    <property type="component" value="Chromosome"/>
</dbReference>
<sequence length="52" mass="5869">MIEQVIEFSPMLLDTPNMAVVISVMTVGAFALWAMVAHDIYLGETMPKLWEK</sequence>